<accession>A0A0U0WE64</accession>
<dbReference type="AlphaFoldDB" id="A0A0U0WE64"/>
<name>A0A0U0WE64_MYCBE</name>
<evidence type="ECO:0000313" key="2">
    <source>
        <dbReference type="EMBL" id="CPR13077.1"/>
    </source>
</evidence>
<dbReference type="Proteomes" id="UP000198875">
    <property type="component" value="Unassembled WGS sequence"/>
</dbReference>
<reference evidence="2 3" key="1">
    <citation type="submission" date="2015-03" db="EMBL/GenBank/DDBJ databases">
        <authorList>
            <person name="Murphy D."/>
        </authorList>
    </citation>
    <scope>NUCLEOTIDE SEQUENCE [LARGE SCALE GENOMIC DNA]</scope>
    <source>
        <strain evidence="2 3">DSM 44277</strain>
    </source>
</reference>
<feature type="region of interest" description="Disordered" evidence="1">
    <location>
        <begin position="65"/>
        <end position="87"/>
    </location>
</feature>
<protein>
    <submittedName>
        <fullName evidence="2">Uncharacterized protein</fullName>
    </submittedName>
</protein>
<sequence length="87" mass="8842">METEPIVRATSLAAHGSDAPVAAGPEETANTAPGSAAATTPASSLRRLVALPVVMKLVFTKEVPPLVTGPVGHPTSCHPRRDPGQPV</sequence>
<organism evidence="2 3">
    <name type="scientific">Mycobacterium bohemicum DSM 44277</name>
    <dbReference type="NCBI Taxonomy" id="1236609"/>
    <lineage>
        <taxon>Bacteria</taxon>
        <taxon>Bacillati</taxon>
        <taxon>Actinomycetota</taxon>
        <taxon>Actinomycetes</taxon>
        <taxon>Mycobacteriales</taxon>
        <taxon>Mycobacteriaceae</taxon>
        <taxon>Mycobacterium</taxon>
    </lineage>
</organism>
<evidence type="ECO:0000313" key="3">
    <source>
        <dbReference type="Proteomes" id="UP000198875"/>
    </source>
</evidence>
<proteinExistence type="predicted"/>
<evidence type="ECO:0000256" key="1">
    <source>
        <dbReference type="SAM" id="MobiDB-lite"/>
    </source>
</evidence>
<gene>
    <name evidence="2" type="ORF">BN971_04384</name>
</gene>
<dbReference type="EMBL" id="CSTD01000005">
    <property type="protein sequence ID" value="CPR13077.1"/>
    <property type="molecule type" value="Genomic_DNA"/>
</dbReference>
<feature type="compositionally biased region" description="Low complexity" evidence="1">
    <location>
        <begin position="28"/>
        <end position="42"/>
    </location>
</feature>
<feature type="region of interest" description="Disordered" evidence="1">
    <location>
        <begin position="1"/>
        <end position="42"/>
    </location>
</feature>
<dbReference type="RefSeq" id="WP_249262762.1">
    <property type="nucleotide sequence ID" value="NZ_CSTD01000005.1"/>
</dbReference>